<accession>A0ABV6KAV4</accession>
<reference evidence="1 2" key="1">
    <citation type="submission" date="2024-09" db="EMBL/GenBank/DDBJ databases">
        <authorList>
            <person name="Sun Q."/>
            <person name="Mori K."/>
        </authorList>
    </citation>
    <scope>NUCLEOTIDE SEQUENCE [LARGE SCALE GENOMIC DNA]</scope>
    <source>
        <strain evidence="1 2">NCAIM B.02610</strain>
    </source>
</reference>
<sequence>MKELLGHASIQSTKVYLHLANVTSGIQSPLDRLPAYFDSEVSPNG</sequence>
<comment type="caution">
    <text evidence="1">The sequence shown here is derived from an EMBL/GenBank/DDBJ whole genome shotgun (WGS) entry which is preliminary data.</text>
</comment>
<gene>
    <name evidence="1" type="ORF">ACFFHM_05800</name>
</gene>
<dbReference type="EMBL" id="JBHLUX010000017">
    <property type="protein sequence ID" value="MFC0470050.1"/>
    <property type="molecule type" value="Genomic_DNA"/>
</dbReference>
<evidence type="ECO:0000313" key="1">
    <source>
        <dbReference type="EMBL" id="MFC0470050.1"/>
    </source>
</evidence>
<name>A0ABV6KAV4_9BACI</name>
<evidence type="ECO:0000313" key="2">
    <source>
        <dbReference type="Proteomes" id="UP001589838"/>
    </source>
</evidence>
<evidence type="ECO:0008006" key="3">
    <source>
        <dbReference type="Google" id="ProtNLM"/>
    </source>
</evidence>
<proteinExistence type="predicted"/>
<dbReference type="Proteomes" id="UP001589838">
    <property type="component" value="Unassembled WGS sequence"/>
</dbReference>
<dbReference type="RefSeq" id="WP_335961390.1">
    <property type="nucleotide sequence ID" value="NZ_JAXBLX010000016.1"/>
</dbReference>
<protein>
    <recommendedName>
        <fullName evidence="3">Integrase</fullName>
    </recommendedName>
</protein>
<organism evidence="1 2">
    <name type="scientific">Halalkalibacter kiskunsagensis</name>
    <dbReference type="NCBI Taxonomy" id="1548599"/>
    <lineage>
        <taxon>Bacteria</taxon>
        <taxon>Bacillati</taxon>
        <taxon>Bacillota</taxon>
        <taxon>Bacilli</taxon>
        <taxon>Bacillales</taxon>
        <taxon>Bacillaceae</taxon>
        <taxon>Halalkalibacter</taxon>
    </lineage>
</organism>
<keyword evidence="2" id="KW-1185">Reference proteome</keyword>